<sequence length="144" mass="16232">MKLNIKHLPVIGLLGLAALSVGSCTDEVAFGDKFLEKAPGGTNTADSIFHNPEYTRGYLARIYSRQYFNLMESSSNTCPQHLNYWKGMPDMLTDLHFTVFAKSLLFTAYYGGMLTSTADQYGNHTVYPYNNEGIWENVRACWLI</sequence>
<protein>
    <submittedName>
        <fullName evidence="1">RagB/SusD family nutrient uptake outer membrane protein</fullName>
    </submittedName>
</protein>
<keyword evidence="2" id="KW-1185">Reference proteome</keyword>
<gene>
    <name evidence="1" type="ORF">E5990_08475</name>
</gene>
<dbReference type="Proteomes" id="UP000305401">
    <property type="component" value="Unassembled WGS sequence"/>
</dbReference>
<organism evidence="1 2">
    <name type="scientific">Muribaculum caecicola</name>
    <dbReference type="NCBI Taxonomy" id="3038144"/>
    <lineage>
        <taxon>Bacteria</taxon>
        <taxon>Pseudomonadati</taxon>
        <taxon>Bacteroidota</taxon>
        <taxon>Bacteroidia</taxon>
        <taxon>Bacteroidales</taxon>
        <taxon>Muribaculaceae</taxon>
        <taxon>Muribaculum</taxon>
    </lineage>
</organism>
<reference evidence="1" key="1">
    <citation type="submission" date="2019-04" db="EMBL/GenBank/DDBJ databases">
        <title>Microbes associate with the intestines of laboratory mice.</title>
        <authorList>
            <person name="Navarre W."/>
            <person name="Wong E."/>
            <person name="Huang K.C."/>
            <person name="Tropini C."/>
            <person name="Ng K."/>
            <person name="Yu B."/>
        </authorList>
    </citation>
    <scope>NUCLEOTIDE SEQUENCE</scope>
    <source>
        <strain evidence="1">NM86_A22</strain>
    </source>
</reference>
<dbReference type="EMBL" id="SSTG01000115">
    <property type="protein sequence ID" value="THG46087.1"/>
    <property type="molecule type" value="Genomic_DNA"/>
</dbReference>
<comment type="caution">
    <text evidence="1">The sequence shown here is derived from an EMBL/GenBank/DDBJ whole genome shotgun (WGS) entry which is preliminary data.</text>
</comment>
<evidence type="ECO:0000313" key="1">
    <source>
        <dbReference type="EMBL" id="THG46087.1"/>
    </source>
</evidence>
<accession>A0AC61S492</accession>
<proteinExistence type="predicted"/>
<feature type="non-terminal residue" evidence="1">
    <location>
        <position position="144"/>
    </location>
</feature>
<name>A0AC61S492_9BACT</name>
<evidence type="ECO:0000313" key="2">
    <source>
        <dbReference type="Proteomes" id="UP000305401"/>
    </source>
</evidence>